<evidence type="ECO:0000256" key="1">
    <source>
        <dbReference type="SAM" id="MobiDB-lite"/>
    </source>
</evidence>
<name>A9U0A0_PHYPA</name>
<feature type="compositionally biased region" description="Basic and acidic residues" evidence="1">
    <location>
        <begin position="275"/>
        <end position="288"/>
    </location>
</feature>
<evidence type="ECO:0000313" key="2">
    <source>
        <dbReference type="EMBL" id="EDQ50889.1"/>
    </source>
</evidence>
<feature type="region of interest" description="Disordered" evidence="1">
    <location>
        <begin position="268"/>
        <end position="306"/>
    </location>
</feature>
<organism>
    <name type="scientific">Physcomitrium patens</name>
    <name type="common">Spreading-leaved earth moss</name>
    <name type="synonym">Physcomitrella patens</name>
    <dbReference type="NCBI Taxonomy" id="3218"/>
    <lineage>
        <taxon>Eukaryota</taxon>
        <taxon>Viridiplantae</taxon>
        <taxon>Streptophyta</taxon>
        <taxon>Embryophyta</taxon>
        <taxon>Bryophyta</taxon>
        <taxon>Bryophytina</taxon>
        <taxon>Bryopsida</taxon>
        <taxon>Funariidae</taxon>
        <taxon>Funariales</taxon>
        <taxon>Funariaceae</taxon>
        <taxon>Physcomitrium</taxon>
    </lineage>
</organism>
<reference evidence="2" key="1">
    <citation type="journal article" date="2008" name="Science">
        <title>The Physcomitrella genome reveals evolutionary insights into the conquest of land by plants.</title>
        <authorList>
            <person name="Rensing S."/>
            <person name="Lang D."/>
            <person name="Zimmer A."/>
            <person name="Terry A."/>
            <person name="Salamov A."/>
            <person name="Shapiro H."/>
            <person name="Nishiyama T."/>
            <person name="Perroud P.-F."/>
            <person name="Lindquist E."/>
            <person name="Kamisugi Y."/>
            <person name="Tanahashi T."/>
            <person name="Sakakibara K."/>
            <person name="Fujita T."/>
            <person name="Oishi K."/>
            <person name="Shin-I T."/>
            <person name="Kuroki Y."/>
            <person name="Toyoda A."/>
            <person name="Suzuki Y."/>
            <person name="Hashimoto A."/>
            <person name="Yamaguchi K."/>
            <person name="Sugano A."/>
            <person name="Kohara Y."/>
            <person name="Fujiyama A."/>
            <person name="Anterola A."/>
            <person name="Aoki S."/>
            <person name="Ashton N."/>
            <person name="Barbazuk W.B."/>
            <person name="Barker E."/>
            <person name="Bennetzen J."/>
            <person name="Bezanilla M."/>
            <person name="Blankenship R."/>
            <person name="Cho S.H."/>
            <person name="Dutcher S."/>
            <person name="Estelle M."/>
            <person name="Fawcett J.A."/>
            <person name="Gundlach H."/>
            <person name="Hanada K."/>
            <person name="Heyl A."/>
            <person name="Hicks K.A."/>
            <person name="Hugh J."/>
            <person name="Lohr M."/>
            <person name="Mayer K."/>
            <person name="Melkozernov A."/>
            <person name="Murata T."/>
            <person name="Nelson D."/>
            <person name="Pils B."/>
            <person name="Prigge M."/>
            <person name="Reiss B."/>
            <person name="Renner T."/>
            <person name="Rombauts S."/>
            <person name="Rushton P."/>
            <person name="Sanderfoot A."/>
            <person name="Schween G."/>
            <person name="Shiu S.-H."/>
            <person name="Stueber K."/>
            <person name="Theodoulou F.L."/>
            <person name="Tu H."/>
            <person name="Van de Peer Y."/>
            <person name="Verrier P.J."/>
            <person name="Waters E."/>
            <person name="Wood A."/>
            <person name="Yang L."/>
            <person name="Cove D."/>
            <person name="Cuming A."/>
            <person name="Hasebe M."/>
            <person name="Lucas S."/>
            <person name="Mishler D.B."/>
            <person name="Reski R."/>
            <person name="Grigoriev I."/>
            <person name="Quatrano R.S."/>
            <person name="Boore J.L."/>
        </authorList>
    </citation>
    <scope>NUCLEOTIDE SEQUENCE [LARGE SCALE GENOMIC DNA]</scope>
</reference>
<sequence length="306" mass="34561">MEKIHKGPQDSLVNRVECVEAILIKSQKKGKGPIQHLGDPEVKDQFELFMGTSNPNPVMGLLSSIQPNSVGLSNELSITEALDPFQVVPLSMPFRKMSYPLKDPLRGLNSKEGLSAIPISSLMRKNILPQGVKLQPMKRKREYIANHDSKDESSVIQGGIIEIDGTILEKVMCLSIGEIVVGADDSSDFSPRRYFKGGMSAFERSQGWQTTEAISPELVEWFRFRTWDLEREKLKCQLQAKGDKVELLTKEKEILKLEAEVRELDEYDEDLSNQLRKEPMDGLEKEENLNLELESVEPTFDNVAND</sequence>
<gene>
    <name evidence="2" type="ORF">PHYPADRAFT_99805</name>
</gene>
<accession>A9U0A0</accession>
<proteinExistence type="predicted"/>
<dbReference type="EMBL" id="DS545284">
    <property type="protein sequence ID" value="EDQ50889.1"/>
    <property type="molecule type" value="Genomic_DNA"/>
</dbReference>
<dbReference type="AlphaFoldDB" id="A9U0A0"/>
<protein>
    <submittedName>
        <fullName evidence="2">Predicted protein</fullName>
    </submittedName>
</protein>